<dbReference type="Gene3D" id="1.10.10.10">
    <property type="entry name" value="Winged helix-like DNA-binding domain superfamily/Winged helix DNA-binding domain"/>
    <property type="match status" value="1"/>
</dbReference>
<dbReference type="GO" id="GO:0003700">
    <property type="term" value="F:DNA-binding transcription factor activity"/>
    <property type="evidence" value="ECO:0007669"/>
    <property type="project" value="InterPro"/>
</dbReference>
<dbReference type="InterPro" id="IPR000847">
    <property type="entry name" value="LysR_HTH_N"/>
</dbReference>
<dbReference type="PROSITE" id="PS50931">
    <property type="entry name" value="HTH_LYSR"/>
    <property type="match status" value="1"/>
</dbReference>
<accession>A0A376ABW6</accession>
<dbReference type="Pfam" id="PF03466">
    <property type="entry name" value="LysR_substrate"/>
    <property type="match status" value="1"/>
</dbReference>
<dbReference type="PANTHER" id="PTHR30537">
    <property type="entry name" value="HTH-TYPE TRANSCRIPTIONAL REGULATOR"/>
    <property type="match status" value="1"/>
</dbReference>
<keyword evidence="4" id="KW-0804">Transcription</keyword>
<name>A0A376ABW6_9HYPH</name>
<dbReference type="Pfam" id="PF00126">
    <property type="entry name" value="HTH_1"/>
    <property type="match status" value="1"/>
</dbReference>
<dbReference type="CDD" id="cd08432">
    <property type="entry name" value="PBP2_GcdR_TrpI_HvrB_AmpR_like"/>
    <property type="match status" value="1"/>
</dbReference>
<dbReference type="AlphaFoldDB" id="A0A376ABW6"/>
<dbReference type="RefSeq" id="WP_115672371.1">
    <property type="nucleotide sequence ID" value="NZ_UEYP01000019.1"/>
</dbReference>
<dbReference type="GO" id="GO:0043565">
    <property type="term" value="F:sequence-specific DNA binding"/>
    <property type="evidence" value="ECO:0007669"/>
    <property type="project" value="TreeGrafter"/>
</dbReference>
<evidence type="ECO:0000256" key="1">
    <source>
        <dbReference type="ARBA" id="ARBA00009437"/>
    </source>
</evidence>
<organism evidence="6 7">
    <name type="scientific">Ciceribacter selenitireducens ATCC BAA-1503</name>
    <dbReference type="NCBI Taxonomy" id="1336235"/>
    <lineage>
        <taxon>Bacteria</taxon>
        <taxon>Pseudomonadati</taxon>
        <taxon>Pseudomonadota</taxon>
        <taxon>Alphaproteobacteria</taxon>
        <taxon>Hyphomicrobiales</taxon>
        <taxon>Rhizobiaceae</taxon>
        <taxon>Ciceribacter</taxon>
    </lineage>
</organism>
<evidence type="ECO:0000256" key="4">
    <source>
        <dbReference type="ARBA" id="ARBA00023163"/>
    </source>
</evidence>
<dbReference type="Proteomes" id="UP000254764">
    <property type="component" value="Unassembled WGS sequence"/>
</dbReference>
<proteinExistence type="inferred from homology"/>
<dbReference type="InterPro" id="IPR058163">
    <property type="entry name" value="LysR-type_TF_proteobact-type"/>
</dbReference>
<dbReference type="InterPro" id="IPR005119">
    <property type="entry name" value="LysR_subst-bd"/>
</dbReference>
<dbReference type="Gene3D" id="3.40.190.10">
    <property type="entry name" value="Periplasmic binding protein-like II"/>
    <property type="match status" value="2"/>
</dbReference>
<protein>
    <recommendedName>
        <fullName evidence="5">HTH lysR-type domain-containing protein</fullName>
    </recommendedName>
</protein>
<dbReference type="PRINTS" id="PR00039">
    <property type="entry name" value="HTHLYSR"/>
</dbReference>
<keyword evidence="7" id="KW-1185">Reference proteome</keyword>
<gene>
    <name evidence="6" type="ORF">RHIZ70_936</name>
</gene>
<evidence type="ECO:0000256" key="2">
    <source>
        <dbReference type="ARBA" id="ARBA00023015"/>
    </source>
</evidence>
<keyword evidence="2" id="KW-0805">Transcription regulation</keyword>
<dbReference type="FunFam" id="1.10.10.10:FF:000038">
    <property type="entry name" value="Glycine cleavage system transcriptional activator"/>
    <property type="match status" value="1"/>
</dbReference>
<dbReference type="SUPFAM" id="SSF46785">
    <property type="entry name" value="Winged helix' DNA-binding domain"/>
    <property type="match status" value="1"/>
</dbReference>
<sequence>MKLSKQFPLNALRVFEAAARHMSFTRAGEELGMTQTAVSYQIKLLEENIGEPLFLRSPRQIALTQTGERLLPKVSEGFGLLAEAVANARQSGNEVLEIHSAPTFASQWLARHLGSFQLQHPQIAVRLVRGGKMTDFARDGADISIRWGSGPWPGVTCVPLLPVDFSPMLSPQLAESIGGIRHPADLLRLPIIGSSDPWWKIWFAEAGIDDPDLETHRVNDFGEQDLDASAALSGQGVAILTPLLYRDELASGRLIQPFTLRARDGKGQWLIYPENRRNVPKIRAFRQWILKELESEGARIEDGG</sequence>
<keyword evidence="3" id="KW-0238">DNA-binding</keyword>
<evidence type="ECO:0000256" key="3">
    <source>
        <dbReference type="ARBA" id="ARBA00023125"/>
    </source>
</evidence>
<dbReference type="GO" id="GO:0006351">
    <property type="term" value="P:DNA-templated transcription"/>
    <property type="evidence" value="ECO:0007669"/>
    <property type="project" value="TreeGrafter"/>
</dbReference>
<dbReference type="SUPFAM" id="SSF53850">
    <property type="entry name" value="Periplasmic binding protein-like II"/>
    <property type="match status" value="1"/>
</dbReference>
<evidence type="ECO:0000259" key="5">
    <source>
        <dbReference type="PROSITE" id="PS50931"/>
    </source>
</evidence>
<dbReference type="OrthoDB" id="9793571at2"/>
<evidence type="ECO:0000313" key="7">
    <source>
        <dbReference type="Proteomes" id="UP000254764"/>
    </source>
</evidence>
<reference evidence="7" key="1">
    <citation type="submission" date="2018-07" db="EMBL/GenBank/DDBJ databases">
        <authorList>
            <person name="Peiro R."/>
            <person name="Begona"/>
            <person name="Cbmso G."/>
            <person name="Lopez M."/>
            <person name="Gonzalez S."/>
        </authorList>
    </citation>
    <scope>NUCLEOTIDE SEQUENCE [LARGE SCALE GENOMIC DNA]</scope>
</reference>
<dbReference type="InterPro" id="IPR036390">
    <property type="entry name" value="WH_DNA-bd_sf"/>
</dbReference>
<evidence type="ECO:0000313" key="6">
    <source>
        <dbReference type="EMBL" id="SSC65228.1"/>
    </source>
</evidence>
<dbReference type="PANTHER" id="PTHR30537:SF26">
    <property type="entry name" value="GLYCINE CLEAVAGE SYSTEM TRANSCRIPTIONAL ACTIVATOR"/>
    <property type="match status" value="1"/>
</dbReference>
<feature type="domain" description="HTH lysR-type" evidence="5">
    <location>
        <begin position="7"/>
        <end position="64"/>
    </location>
</feature>
<dbReference type="EMBL" id="UEYP01000019">
    <property type="protein sequence ID" value="SSC65228.1"/>
    <property type="molecule type" value="Genomic_DNA"/>
</dbReference>
<comment type="similarity">
    <text evidence="1">Belongs to the LysR transcriptional regulatory family.</text>
</comment>
<dbReference type="InterPro" id="IPR036388">
    <property type="entry name" value="WH-like_DNA-bd_sf"/>
</dbReference>